<gene>
    <name evidence="8" type="ORF">WICPIJ_001034</name>
</gene>
<proteinExistence type="inferred from homology"/>
<evidence type="ECO:0000313" key="9">
    <source>
        <dbReference type="Proteomes" id="UP000774326"/>
    </source>
</evidence>
<evidence type="ECO:0000256" key="5">
    <source>
        <dbReference type="RuleBase" id="RU364054"/>
    </source>
</evidence>
<keyword evidence="9" id="KW-1185">Reference proteome</keyword>
<comment type="catalytic activity">
    <reaction evidence="5">
        <text>L-proline + a quinone = (S)-1-pyrroline-5-carboxylate + a quinol + H(+)</text>
        <dbReference type="Rhea" id="RHEA:23784"/>
        <dbReference type="ChEBI" id="CHEBI:15378"/>
        <dbReference type="ChEBI" id="CHEBI:17388"/>
        <dbReference type="ChEBI" id="CHEBI:24646"/>
        <dbReference type="ChEBI" id="CHEBI:60039"/>
        <dbReference type="ChEBI" id="CHEBI:132124"/>
        <dbReference type="EC" id="1.5.5.2"/>
    </reaction>
</comment>
<feature type="domain" description="Proline dehydrogenase" evidence="7">
    <location>
        <begin position="122"/>
        <end position="441"/>
    </location>
</feature>
<evidence type="ECO:0000256" key="1">
    <source>
        <dbReference type="ARBA" id="ARBA00005869"/>
    </source>
</evidence>
<comment type="caution">
    <text evidence="8">The sequence shown here is derived from an EMBL/GenBank/DDBJ whole genome shotgun (WGS) entry which is preliminary data.</text>
</comment>
<evidence type="ECO:0000256" key="6">
    <source>
        <dbReference type="SAM" id="MobiDB-lite"/>
    </source>
</evidence>
<dbReference type="PANTHER" id="PTHR13914:SF0">
    <property type="entry name" value="PROLINE DEHYDROGENASE 1, MITOCHONDRIAL"/>
    <property type="match status" value="1"/>
</dbReference>
<keyword evidence="5" id="KW-0274">FAD</keyword>
<evidence type="ECO:0000256" key="3">
    <source>
        <dbReference type="ARBA" id="ARBA00023002"/>
    </source>
</evidence>
<organism evidence="8 9">
    <name type="scientific">Wickerhamomyces pijperi</name>
    <name type="common">Yeast</name>
    <name type="synonym">Pichia pijperi</name>
    <dbReference type="NCBI Taxonomy" id="599730"/>
    <lineage>
        <taxon>Eukaryota</taxon>
        <taxon>Fungi</taxon>
        <taxon>Dikarya</taxon>
        <taxon>Ascomycota</taxon>
        <taxon>Saccharomycotina</taxon>
        <taxon>Saccharomycetes</taxon>
        <taxon>Phaffomycetales</taxon>
        <taxon>Wickerhamomycetaceae</taxon>
        <taxon>Wickerhamomyces</taxon>
    </lineage>
</organism>
<dbReference type="GO" id="GO:0071949">
    <property type="term" value="F:FAD binding"/>
    <property type="evidence" value="ECO:0007669"/>
    <property type="project" value="TreeGrafter"/>
</dbReference>
<name>A0A9P8QEI7_WICPI</name>
<evidence type="ECO:0000259" key="7">
    <source>
        <dbReference type="Pfam" id="PF01619"/>
    </source>
</evidence>
<dbReference type="OrthoDB" id="5464at2759"/>
<feature type="region of interest" description="Disordered" evidence="6">
    <location>
        <begin position="28"/>
        <end position="47"/>
    </location>
</feature>
<dbReference type="PANTHER" id="PTHR13914">
    <property type="entry name" value="PROLINE OXIDASE"/>
    <property type="match status" value="1"/>
</dbReference>
<dbReference type="GO" id="GO:0004657">
    <property type="term" value="F:proline dehydrogenase activity"/>
    <property type="evidence" value="ECO:0007669"/>
    <property type="project" value="UniProtKB-EC"/>
</dbReference>
<evidence type="ECO:0000256" key="4">
    <source>
        <dbReference type="ARBA" id="ARBA00023062"/>
    </source>
</evidence>
<comment type="function">
    <text evidence="5">Converts proline to delta-1-pyrroline-5-carboxylate.</text>
</comment>
<dbReference type="SUPFAM" id="SSF51730">
    <property type="entry name" value="FAD-linked oxidoreductase"/>
    <property type="match status" value="1"/>
</dbReference>
<accession>A0A9P8QEI7</accession>
<dbReference type="Gene3D" id="3.20.20.220">
    <property type="match status" value="1"/>
</dbReference>
<dbReference type="Proteomes" id="UP000774326">
    <property type="component" value="Unassembled WGS sequence"/>
</dbReference>
<dbReference type="Pfam" id="PF01619">
    <property type="entry name" value="Pro_dh"/>
    <property type="match status" value="1"/>
</dbReference>
<dbReference type="GO" id="GO:0010133">
    <property type="term" value="P:L-proline catabolic process to L-glutamate"/>
    <property type="evidence" value="ECO:0007669"/>
    <property type="project" value="TreeGrafter"/>
</dbReference>
<keyword evidence="5" id="KW-0285">Flavoprotein</keyword>
<dbReference type="GO" id="GO:0005739">
    <property type="term" value="C:mitochondrion"/>
    <property type="evidence" value="ECO:0007669"/>
    <property type="project" value="TreeGrafter"/>
</dbReference>
<reference evidence="8" key="2">
    <citation type="submission" date="2021-01" db="EMBL/GenBank/DDBJ databases">
        <authorList>
            <person name="Schikora-Tamarit M.A."/>
        </authorList>
    </citation>
    <scope>NUCLEOTIDE SEQUENCE</scope>
    <source>
        <strain evidence="8">CBS2887</strain>
    </source>
</reference>
<comment type="cofactor">
    <cofactor evidence="5">
        <name>FAD</name>
        <dbReference type="ChEBI" id="CHEBI:57692"/>
    </cofactor>
</comment>
<dbReference type="InterPro" id="IPR029041">
    <property type="entry name" value="FAD-linked_oxidoreductase-like"/>
</dbReference>
<keyword evidence="3 5" id="KW-0560">Oxidoreductase</keyword>
<dbReference type="AlphaFoldDB" id="A0A9P8QEI7"/>
<sequence>MLRLFTKSTRANPALLTTLSSRRVLTSQLHTGNNQSRTSVTTQQPITATSTTTTATITKELRYLNSLPAKTLFSYFCIGLTTSSKPVLNAVIALFPYIPFPILNFFIGDIYIGGSTPAEVIKKTETLEKRGISNVLLSLTIENSDGTKVGIDSDYIVNETVDSLHTILKVQMMSKLQQAADVNDVAPSYIVLKPSALIENPANVLIHHDKPQYAAAFAQLSQNCEKVCQEVAKLNDEFKQLFPLREEAAFVTCIDAENYQMQQGVYKLQRDLSAKFNALTRPVEVMGTVQMYLCDSIPQIQKDDAIAKQQGFKLGYKLVRGAYIHSEPDRSVIFATKEQTDLNYDTGVNQIVSKLAAKETNIDHLLIASHNKPSTLNLLSQISPANKNKLIVGQLLGMADTLAYEVTQDLKFNKLVKYVPWGPPLETKDYLLRRLQENGDAVRGDNGLRLVGDVLKVCWGKITGKAN</sequence>
<dbReference type="EMBL" id="JAEUBG010000560">
    <property type="protein sequence ID" value="KAH3687972.1"/>
    <property type="molecule type" value="Genomic_DNA"/>
</dbReference>
<evidence type="ECO:0000313" key="8">
    <source>
        <dbReference type="EMBL" id="KAH3687972.1"/>
    </source>
</evidence>
<feature type="compositionally biased region" description="Polar residues" evidence="6">
    <location>
        <begin position="30"/>
        <end position="40"/>
    </location>
</feature>
<reference evidence="8" key="1">
    <citation type="journal article" date="2021" name="Open Biol.">
        <title>Shared evolutionary footprints suggest mitochondrial oxidative damage underlies multiple complex I losses in fungi.</title>
        <authorList>
            <person name="Schikora-Tamarit M.A."/>
            <person name="Marcet-Houben M."/>
            <person name="Nosek J."/>
            <person name="Gabaldon T."/>
        </authorList>
    </citation>
    <scope>NUCLEOTIDE SEQUENCE</scope>
    <source>
        <strain evidence="8">CBS2887</strain>
    </source>
</reference>
<evidence type="ECO:0000256" key="2">
    <source>
        <dbReference type="ARBA" id="ARBA00012695"/>
    </source>
</evidence>
<comment type="similarity">
    <text evidence="1 5">Belongs to the proline oxidase family.</text>
</comment>
<dbReference type="InterPro" id="IPR002872">
    <property type="entry name" value="Proline_DH_dom"/>
</dbReference>
<dbReference type="InterPro" id="IPR015659">
    <property type="entry name" value="Proline_oxidase"/>
</dbReference>
<keyword evidence="4 5" id="KW-0642">Proline metabolism</keyword>
<dbReference type="EC" id="1.5.5.2" evidence="2 5"/>
<protein>
    <recommendedName>
        <fullName evidence="2 5">Proline dehydrogenase</fullName>
        <ecNumber evidence="2 5">1.5.5.2</ecNumber>
    </recommendedName>
</protein>